<dbReference type="InterPro" id="IPR005135">
    <property type="entry name" value="Endo/exonuclease/phosphatase"/>
</dbReference>
<feature type="active site" description="Proton donor/acceptor" evidence="11">
    <location>
        <position position="547"/>
    </location>
</feature>
<evidence type="ECO:0000256" key="3">
    <source>
        <dbReference type="ARBA" id="ARBA00004123"/>
    </source>
</evidence>
<feature type="compositionally biased region" description="Basic and acidic residues" evidence="15">
    <location>
        <begin position="324"/>
        <end position="373"/>
    </location>
</feature>
<evidence type="ECO:0000256" key="13">
    <source>
        <dbReference type="PIRSR" id="PIRSR604808-3"/>
    </source>
</evidence>
<dbReference type="PANTHER" id="PTHR22748">
    <property type="entry name" value="AP ENDONUCLEASE"/>
    <property type="match status" value="1"/>
</dbReference>
<evidence type="ECO:0000259" key="17">
    <source>
        <dbReference type="Pfam" id="PF03372"/>
    </source>
</evidence>
<keyword evidence="8 12" id="KW-0460">Magnesium</keyword>
<keyword evidence="5 12" id="KW-0479">Metal-binding</keyword>
<dbReference type="InterPro" id="IPR020847">
    <property type="entry name" value="AP_endonuclease_F1_BS"/>
</dbReference>
<evidence type="ECO:0000256" key="9">
    <source>
        <dbReference type="ARBA" id="ARBA00023204"/>
    </source>
</evidence>
<feature type="compositionally biased region" description="Basic and acidic residues" evidence="15">
    <location>
        <begin position="251"/>
        <end position="263"/>
    </location>
</feature>
<dbReference type="PROSITE" id="PS00726">
    <property type="entry name" value="AP_NUCLEASE_F1_1"/>
    <property type="match status" value="1"/>
</dbReference>
<keyword evidence="16" id="KW-0732">Signal</keyword>
<feature type="compositionally biased region" description="Acidic residues" evidence="15">
    <location>
        <begin position="191"/>
        <end position="203"/>
    </location>
</feature>
<feature type="signal peptide" evidence="16">
    <location>
        <begin position="1"/>
        <end position="22"/>
    </location>
</feature>
<feature type="binding site" evidence="12">
    <location>
        <position position="408"/>
    </location>
    <ligand>
        <name>Mg(2+)</name>
        <dbReference type="ChEBI" id="CHEBI:18420"/>
        <label>1</label>
    </ligand>
</feature>
<comment type="catalytic activity">
    <reaction evidence="1">
        <text>Exonucleolytic cleavage in the 3'- to 5'-direction to yield nucleoside 5'-phosphates.</text>
        <dbReference type="EC" id="3.1.11.2"/>
    </reaction>
</comment>
<evidence type="ECO:0000256" key="16">
    <source>
        <dbReference type="SAM" id="SignalP"/>
    </source>
</evidence>
<keyword evidence="7" id="KW-0378">Hydrolase</keyword>
<dbReference type="GO" id="GO:0006284">
    <property type="term" value="P:base-excision repair"/>
    <property type="evidence" value="ECO:0007669"/>
    <property type="project" value="TreeGrafter"/>
</dbReference>
<dbReference type="RefSeq" id="XP_034238794.1">
    <property type="nucleotide sequence ID" value="XM_034382903.1"/>
</dbReference>
<dbReference type="GO" id="GO:0003906">
    <property type="term" value="F:DNA-(apurinic or apyrimidinic site) endonuclease activity"/>
    <property type="evidence" value="ECO:0007669"/>
    <property type="project" value="TreeGrafter"/>
</dbReference>
<comment type="cofactor">
    <cofactor evidence="12 14">
        <name>Mg(2+)</name>
        <dbReference type="ChEBI" id="CHEBI:18420"/>
    </cofactor>
    <cofactor evidence="12 14">
        <name>Mn(2+)</name>
        <dbReference type="ChEBI" id="CHEBI:29035"/>
    </cofactor>
    <text evidence="12 14">Probably binds two magnesium or manganese ions per subunit.</text>
</comment>
<dbReference type="InParanoid" id="A0A6P8ZLG1"/>
<feature type="binding site" evidence="12">
    <location>
        <position position="645"/>
    </location>
    <ligand>
        <name>Mg(2+)</name>
        <dbReference type="ChEBI" id="CHEBI:18420"/>
        <label>1</label>
    </ligand>
</feature>
<evidence type="ECO:0000313" key="18">
    <source>
        <dbReference type="Proteomes" id="UP000515158"/>
    </source>
</evidence>
<dbReference type="EC" id="3.1.-.-" evidence="14"/>
<feature type="compositionally biased region" description="Polar residues" evidence="15">
    <location>
        <begin position="177"/>
        <end position="187"/>
    </location>
</feature>
<evidence type="ECO:0000256" key="5">
    <source>
        <dbReference type="ARBA" id="ARBA00022723"/>
    </source>
</evidence>
<evidence type="ECO:0000256" key="4">
    <source>
        <dbReference type="ARBA" id="ARBA00007092"/>
    </source>
</evidence>
<proteinExistence type="inferred from homology"/>
<feature type="site" description="Important for catalytic activity" evidence="13">
    <location>
        <position position="619"/>
    </location>
</feature>
<dbReference type="GO" id="GO:0005634">
    <property type="term" value="C:nucleus"/>
    <property type="evidence" value="ECO:0007669"/>
    <property type="project" value="UniProtKB-SubCell"/>
</dbReference>
<feature type="region of interest" description="Disordered" evidence="15">
    <location>
        <begin position="65"/>
        <end position="373"/>
    </location>
</feature>
<feature type="active site" evidence="11">
    <location>
        <position position="508"/>
    </location>
</feature>
<keyword evidence="18" id="KW-1185">Reference proteome</keyword>
<feature type="active site" description="Proton acceptor" evidence="11">
    <location>
        <position position="645"/>
    </location>
</feature>
<dbReference type="AlphaFoldDB" id="A0A6P8ZLG1"/>
<organism evidence="19">
    <name type="scientific">Thrips palmi</name>
    <name type="common">Melon thrips</name>
    <dbReference type="NCBI Taxonomy" id="161013"/>
    <lineage>
        <taxon>Eukaryota</taxon>
        <taxon>Metazoa</taxon>
        <taxon>Ecdysozoa</taxon>
        <taxon>Arthropoda</taxon>
        <taxon>Hexapoda</taxon>
        <taxon>Insecta</taxon>
        <taxon>Pterygota</taxon>
        <taxon>Neoptera</taxon>
        <taxon>Paraneoptera</taxon>
        <taxon>Thysanoptera</taxon>
        <taxon>Terebrantia</taxon>
        <taxon>Thripoidea</taxon>
        <taxon>Thripidae</taxon>
        <taxon>Thrips</taxon>
    </lineage>
</organism>
<dbReference type="NCBIfam" id="TIGR00633">
    <property type="entry name" value="xth"/>
    <property type="match status" value="1"/>
</dbReference>
<protein>
    <recommendedName>
        <fullName evidence="14">DNA-(apurinic or apyrimidinic site) endonuclease</fullName>
        <ecNumber evidence="14">3.1.-.-</ecNumber>
    </recommendedName>
</protein>
<evidence type="ECO:0000313" key="19">
    <source>
        <dbReference type="RefSeq" id="XP_034238794.1"/>
    </source>
</evidence>
<dbReference type="GO" id="GO:0003677">
    <property type="term" value="F:DNA binding"/>
    <property type="evidence" value="ECO:0007669"/>
    <property type="project" value="InterPro"/>
</dbReference>
<reference evidence="19" key="1">
    <citation type="submission" date="2025-08" db="UniProtKB">
        <authorList>
            <consortium name="RefSeq"/>
        </authorList>
    </citation>
    <scope>IDENTIFICATION</scope>
    <source>
        <tissue evidence="19">Total insect</tissue>
    </source>
</reference>
<dbReference type="Gene3D" id="3.60.10.10">
    <property type="entry name" value="Endonuclease/exonuclease/phosphatase"/>
    <property type="match status" value="1"/>
</dbReference>
<dbReference type="PROSITE" id="PS51435">
    <property type="entry name" value="AP_NUCLEASE_F1_4"/>
    <property type="match status" value="1"/>
</dbReference>
<feature type="compositionally biased region" description="Basic residues" evidence="15">
    <location>
        <begin position="213"/>
        <end position="225"/>
    </location>
</feature>
<dbReference type="NCBIfam" id="TIGR00195">
    <property type="entry name" value="exoDNase_III"/>
    <property type="match status" value="1"/>
</dbReference>
<name>A0A6P8ZLG1_THRPL</name>
<feature type="compositionally biased region" description="Basic and acidic residues" evidence="15">
    <location>
        <begin position="71"/>
        <end position="83"/>
    </location>
</feature>
<dbReference type="GO" id="GO:0008081">
    <property type="term" value="F:phosphoric diester hydrolase activity"/>
    <property type="evidence" value="ECO:0007669"/>
    <property type="project" value="TreeGrafter"/>
</dbReference>
<feature type="binding site" evidence="12">
    <location>
        <position position="644"/>
    </location>
    <ligand>
        <name>Mg(2+)</name>
        <dbReference type="ChEBI" id="CHEBI:18420"/>
        <label>1</label>
    </ligand>
</feature>
<dbReference type="Pfam" id="PF03372">
    <property type="entry name" value="Exo_endo_phos"/>
    <property type="match status" value="1"/>
</dbReference>
<evidence type="ECO:0000256" key="15">
    <source>
        <dbReference type="SAM" id="MobiDB-lite"/>
    </source>
</evidence>
<dbReference type="InterPro" id="IPR004808">
    <property type="entry name" value="AP_endonuc_1"/>
</dbReference>
<dbReference type="KEGG" id="tpal:117643804"/>
<evidence type="ECO:0000256" key="14">
    <source>
        <dbReference type="RuleBase" id="RU362131"/>
    </source>
</evidence>
<keyword evidence="10" id="KW-0539">Nucleus</keyword>
<keyword evidence="9 14" id="KW-0234">DNA repair</keyword>
<comment type="cofactor">
    <cofactor evidence="2">
        <name>Mn(2+)</name>
        <dbReference type="ChEBI" id="CHEBI:29035"/>
    </cofactor>
</comment>
<feature type="binding site" evidence="12">
    <location>
        <position position="547"/>
    </location>
    <ligand>
        <name>Mg(2+)</name>
        <dbReference type="ChEBI" id="CHEBI:18420"/>
        <label>1</label>
    </ligand>
</feature>
<evidence type="ECO:0000256" key="10">
    <source>
        <dbReference type="ARBA" id="ARBA00023242"/>
    </source>
</evidence>
<comment type="subcellular location">
    <subcellularLocation>
        <location evidence="3">Nucleus</location>
    </subcellularLocation>
</comment>
<dbReference type="GO" id="GO:0046872">
    <property type="term" value="F:metal ion binding"/>
    <property type="evidence" value="ECO:0007669"/>
    <property type="project" value="UniProtKB-KW"/>
</dbReference>
<feature type="domain" description="Endonuclease/exonuclease/phosphatase" evidence="17">
    <location>
        <begin position="406"/>
        <end position="645"/>
    </location>
</feature>
<evidence type="ECO:0000256" key="11">
    <source>
        <dbReference type="PIRSR" id="PIRSR604808-1"/>
    </source>
</evidence>
<dbReference type="Proteomes" id="UP000515158">
    <property type="component" value="Unplaced"/>
</dbReference>
<evidence type="ECO:0000256" key="1">
    <source>
        <dbReference type="ARBA" id="ARBA00000493"/>
    </source>
</evidence>
<dbReference type="FunFam" id="3.60.10.10:FF:000009">
    <property type="entry name" value="DNA-(apurinic or apyrimidinic site) lyase"/>
    <property type="match status" value="1"/>
</dbReference>
<gene>
    <name evidence="19" type="primary">LOC117643804</name>
</gene>
<comment type="similarity">
    <text evidence="4 14">Belongs to the DNA repair enzymes AP/ExoA family.</text>
</comment>
<dbReference type="PANTHER" id="PTHR22748:SF6">
    <property type="entry name" value="DNA-(APURINIC OR APYRIMIDINIC SITE) ENDONUCLEASE"/>
    <property type="match status" value="1"/>
</dbReference>
<dbReference type="SUPFAM" id="SSF56219">
    <property type="entry name" value="DNase I-like"/>
    <property type="match status" value="1"/>
</dbReference>
<feature type="compositionally biased region" description="Basic residues" evidence="15">
    <location>
        <begin position="166"/>
        <end position="176"/>
    </location>
</feature>
<evidence type="ECO:0000256" key="7">
    <source>
        <dbReference type="ARBA" id="ARBA00022801"/>
    </source>
</evidence>
<dbReference type="OrthoDB" id="498125at2759"/>
<dbReference type="GO" id="GO:0008311">
    <property type="term" value="F:double-stranded DNA 3'-5' DNA exonuclease activity"/>
    <property type="evidence" value="ECO:0007669"/>
    <property type="project" value="UniProtKB-EC"/>
</dbReference>
<feature type="compositionally biased region" description="Acidic residues" evidence="15">
    <location>
        <begin position="303"/>
        <end position="315"/>
    </location>
</feature>
<evidence type="ECO:0000256" key="6">
    <source>
        <dbReference type="ARBA" id="ARBA00022763"/>
    </source>
</evidence>
<feature type="binding site" evidence="12">
    <location>
        <position position="549"/>
    </location>
    <ligand>
        <name>Mg(2+)</name>
        <dbReference type="ChEBI" id="CHEBI:18420"/>
        <label>1</label>
    </ligand>
</feature>
<evidence type="ECO:0000256" key="12">
    <source>
        <dbReference type="PIRSR" id="PIRSR604808-2"/>
    </source>
</evidence>
<keyword evidence="12" id="KW-0464">Manganese</keyword>
<accession>A0A6P8ZLG1</accession>
<feature type="binding site" evidence="12">
    <location>
        <position position="436"/>
    </location>
    <ligand>
        <name>Mg(2+)</name>
        <dbReference type="ChEBI" id="CHEBI:18420"/>
        <label>1</label>
    </ligand>
</feature>
<feature type="compositionally biased region" description="Acidic residues" evidence="15">
    <location>
        <begin position="231"/>
        <end position="250"/>
    </location>
</feature>
<evidence type="ECO:0000256" key="8">
    <source>
        <dbReference type="ARBA" id="ARBA00022842"/>
    </source>
</evidence>
<feature type="site" description="Interaction with DNA substrate" evidence="13">
    <location>
        <position position="645"/>
    </location>
</feature>
<feature type="compositionally biased region" description="Basic and acidic residues" evidence="15">
    <location>
        <begin position="277"/>
        <end position="302"/>
    </location>
</feature>
<evidence type="ECO:0000256" key="2">
    <source>
        <dbReference type="ARBA" id="ARBA00001936"/>
    </source>
</evidence>
<dbReference type="InterPro" id="IPR036691">
    <property type="entry name" value="Endo/exonu/phosph_ase_sf"/>
</dbReference>
<dbReference type="GeneID" id="117643804"/>
<feature type="chain" id="PRO_5027981722" description="DNA-(apurinic or apyrimidinic site) endonuclease" evidence="16">
    <location>
        <begin position="23"/>
        <end position="654"/>
    </location>
</feature>
<feature type="site" description="Transition state stabilizer" evidence="13">
    <location>
        <position position="549"/>
    </location>
</feature>
<feature type="compositionally biased region" description="Basic residues" evidence="15">
    <location>
        <begin position="127"/>
        <end position="141"/>
    </location>
</feature>
<dbReference type="CDD" id="cd09087">
    <property type="entry name" value="Ape1-like_AP-endo"/>
    <property type="match status" value="1"/>
</dbReference>
<sequence length="654" mass="74029">MFCAAFCRFVWSQCCILGVVPGKYFQGSHSLTSVSALVRQSFASQSRPFSRAAAQFYVCSNMPPRGKAKAKKEVEENGKERQVRQSRNVKAASYKDLSDSEDEKPIRKRGKKESESESMSEEEKPKARGKKGRRAPARSRKRDVSDSEEASDFVSSDDSSAEESSKRKKGGRKPTRSMRTNKNTSYKDLSDSEEESVEEDEDSVSEKEEKSSPKRGRGRPAAKKSKKEESSEGEEEEEEDVEDEAGEDSEEDKKDESKSEKPKSKPKSATADSSTDDNAKDKSDSKEEEKVEKDDKPRPEHELSEEEEDDEDDEDSKGKSSKKGKNDEKKSSKKGKDEDKDPKKRSRADKNGEEATGDVKEEPQAKKAKVEEKTLLNKTDTDYDSIEFTSNAKTKDGDSWNLKISSWNVAGLRAWIKKNGLEYIKHEKPDILCLQETKCSEQKLPPEAKFEGYETYWLSGEKEGQAGVAVLSKTKPLEVKYGIDKPEFDADGRVITAEYEKFYLVNTYVPNAGNGLKTLPRRLEWDPAFRAYLKKLDEKKPVILCGDLNVAHSEIDLANPKTNQKTAGFTPQEREGMTDLLKEGFVDTFRSLYPDKKSAYSFWSYFNNARSRNIGWRLDYFITSERFLPNICDNIIRNEVFGSDHCPITLLAHV</sequence>
<keyword evidence="6 14" id="KW-0227">DNA damage</keyword>